<dbReference type="GO" id="GO:0016020">
    <property type="term" value="C:membrane"/>
    <property type="evidence" value="ECO:0007669"/>
    <property type="project" value="UniProtKB-SubCell"/>
</dbReference>
<name>A0A4R5PHG6_9HYPH</name>
<evidence type="ECO:0000256" key="2">
    <source>
        <dbReference type="ARBA" id="ARBA00010270"/>
    </source>
</evidence>
<evidence type="ECO:0000256" key="5">
    <source>
        <dbReference type="ARBA" id="ARBA00022734"/>
    </source>
</evidence>
<dbReference type="InterPro" id="IPR012413">
    <property type="entry name" value="BA14K"/>
</dbReference>
<evidence type="ECO:0000256" key="1">
    <source>
        <dbReference type="ARBA" id="ARBA00004167"/>
    </source>
</evidence>
<dbReference type="EMBL" id="SMSI01000004">
    <property type="protein sequence ID" value="TDH34350.1"/>
    <property type="molecule type" value="Genomic_DNA"/>
</dbReference>
<keyword evidence="9" id="KW-1185">Reference proteome</keyword>
<evidence type="ECO:0000313" key="8">
    <source>
        <dbReference type="EMBL" id="TDH34350.1"/>
    </source>
</evidence>
<dbReference type="AlphaFoldDB" id="A0A4R5PHG6"/>
<dbReference type="OrthoDB" id="7889197at2"/>
<sequence>MKRFGKFLALLAVSASTVVAIPAAPAFAGGDGAGYSQKYLQKRDWHKNGKRYYSSRHYRHRPYYHHHHNNNGNAAAALGLGLAIGAVTAGAIASSRAPAPAYYGGGLEPWSPGWYRYCEDKYRSFNARTGTYRGYDGRDHFCNAP</sequence>
<gene>
    <name evidence="8" type="ORF">E2A64_16925</name>
</gene>
<accession>A0A4R5PHG6</accession>
<evidence type="ECO:0000256" key="4">
    <source>
        <dbReference type="ARBA" id="ARBA00022475"/>
    </source>
</evidence>
<keyword evidence="5" id="KW-0430">Lectin</keyword>
<dbReference type="Proteomes" id="UP000295131">
    <property type="component" value="Unassembled WGS sequence"/>
</dbReference>
<evidence type="ECO:0000256" key="7">
    <source>
        <dbReference type="SAM" id="SignalP"/>
    </source>
</evidence>
<protein>
    <recommendedName>
        <fullName evidence="3">Lectin-like protein BA14k</fullName>
    </recommendedName>
</protein>
<evidence type="ECO:0000256" key="6">
    <source>
        <dbReference type="ARBA" id="ARBA00025321"/>
    </source>
</evidence>
<dbReference type="Pfam" id="PF07886">
    <property type="entry name" value="BA14K"/>
    <property type="match status" value="1"/>
</dbReference>
<keyword evidence="4" id="KW-1003">Cell membrane</keyword>
<feature type="chain" id="PRO_5020787157" description="Lectin-like protein BA14k" evidence="7">
    <location>
        <begin position="29"/>
        <end position="145"/>
    </location>
</feature>
<evidence type="ECO:0000256" key="3">
    <source>
        <dbReference type="ARBA" id="ARBA00020552"/>
    </source>
</evidence>
<keyword evidence="4" id="KW-0472">Membrane</keyword>
<evidence type="ECO:0000313" key="9">
    <source>
        <dbReference type="Proteomes" id="UP000295131"/>
    </source>
</evidence>
<organism evidence="8 9">
    <name type="scientific">Pseudohoeflea suaedae</name>
    <dbReference type="NCBI Taxonomy" id="877384"/>
    <lineage>
        <taxon>Bacteria</taxon>
        <taxon>Pseudomonadati</taxon>
        <taxon>Pseudomonadota</taxon>
        <taxon>Alphaproteobacteria</taxon>
        <taxon>Hyphomicrobiales</taxon>
        <taxon>Rhizobiaceae</taxon>
        <taxon>Pseudohoeflea</taxon>
    </lineage>
</organism>
<comment type="subcellular location">
    <subcellularLocation>
        <location evidence="1">Membrane</location>
        <topology evidence="1">Single-pass membrane protein</topology>
    </subcellularLocation>
</comment>
<reference evidence="8 9" key="1">
    <citation type="journal article" date="2013" name="Int. J. Syst. Evol. Microbiol.">
        <title>Hoeflea suaedae sp. nov., an endophytic bacterium isolated from the root of the halophyte Suaeda maritima.</title>
        <authorList>
            <person name="Chung E.J."/>
            <person name="Park J.A."/>
            <person name="Pramanik P."/>
            <person name="Bibi F."/>
            <person name="Jeon C.O."/>
            <person name="Chung Y.R."/>
        </authorList>
    </citation>
    <scope>NUCLEOTIDE SEQUENCE [LARGE SCALE GENOMIC DNA]</scope>
    <source>
        <strain evidence="8 9">YC6898</strain>
    </source>
</reference>
<proteinExistence type="inferred from homology"/>
<keyword evidence="7" id="KW-0732">Signal</keyword>
<comment type="function">
    <text evidence="6">Has immunoglobulin-binding and hemagglutination properties, and can bind to mannose. Essential for virulence. May be involved in LPS biosynthesis or polysaccharide transport.</text>
</comment>
<dbReference type="RefSeq" id="WP_133285696.1">
    <property type="nucleotide sequence ID" value="NZ_SMSI01000004.1"/>
</dbReference>
<comment type="caution">
    <text evidence="8">The sequence shown here is derived from an EMBL/GenBank/DDBJ whole genome shotgun (WGS) entry which is preliminary data.</text>
</comment>
<dbReference type="GO" id="GO:0030246">
    <property type="term" value="F:carbohydrate binding"/>
    <property type="evidence" value="ECO:0007669"/>
    <property type="project" value="UniProtKB-KW"/>
</dbReference>
<comment type="similarity">
    <text evidence="2">Belongs to the BA14k family.</text>
</comment>
<feature type="signal peptide" evidence="7">
    <location>
        <begin position="1"/>
        <end position="28"/>
    </location>
</feature>